<sequence>MISMTRRAALASAAAAVAAPPLARHAAAFTPPPGERPLFGARIWSLPNGMRVAFAPSRRIPVIMQYMFYGAGGGEDPQGISGVAHYMEHMMFKGSRNVPNGALSQRVAREGGNDNAFTSRDVTAYYQQVEASRLALVMGMEADRFAFPLFPADDMEPERLVVLEERRQRTDANPRALFREEFQAALWGRQHWHGRPIIGWPDEIRAIRHADLLAFHERWYAPANAVLVIAGDAEEGELTRLVEQHYGGVAARPAQARDRPAPPAAPPERRLVTRSRAITEATYLRSWVAPSLTWGDADHAWALEVLAHLLGSGQGSLMHEALIETGLATSANAGFDADNVGAGEFSISAIARRGTAPEALEAATDAVIARLLQGGAEPERVARSIRQITAGALLALDGIGAAPRLIGNALASGLPIETVEFWPARIRAVTPEQVTAAARAVLAAPRDCVGWLLPETA</sequence>
<evidence type="ECO:0000256" key="2">
    <source>
        <dbReference type="ARBA" id="ARBA00007261"/>
    </source>
</evidence>
<dbReference type="InterPro" id="IPR001431">
    <property type="entry name" value="Pept_M16_Zn_BS"/>
</dbReference>
<dbReference type="GO" id="GO:0004222">
    <property type="term" value="F:metalloendopeptidase activity"/>
    <property type="evidence" value="ECO:0007669"/>
    <property type="project" value="InterPro"/>
</dbReference>
<dbReference type="Proteomes" id="UP001196068">
    <property type="component" value="Unassembled WGS sequence"/>
</dbReference>
<reference evidence="8" key="1">
    <citation type="submission" date="2020-01" db="EMBL/GenBank/DDBJ databases">
        <authorList>
            <person name="Rat A."/>
        </authorList>
    </citation>
    <scope>NUCLEOTIDE SEQUENCE</scope>
    <source>
        <strain evidence="8">LMG 28251</strain>
    </source>
</reference>
<dbReference type="AlphaFoldDB" id="A0AAF1KMJ4"/>
<keyword evidence="3" id="KW-0378">Hydrolase</keyword>
<comment type="similarity">
    <text evidence="2 4">Belongs to the peptidase M16 family.</text>
</comment>
<evidence type="ECO:0000256" key="4">
    <source>
        <dbReference type="RuleBase" id="RU004447"/>
    </source>
</evidence>
<dbReference type="InterPro" id="IPR050361">
    <property type="entry name" value="MPP/UQCRC_Complex"/>
</dbReference>
<organism evidence="8 9">
    <name type="scientific">Plastoroseomonas arctica</name>
    <dbReference type="NCBI Taxonomy" id="1509237"/>
    <lineage>
        <taxon>Bacteria</taxon>
        <taxon>Pseudomonadati</taxon>
        <taxon>Pseudomonadota</taxon>
        <taxon>Alphaproteobacteria</taxon>
        <taxon>Acetobacterales</taxon>
        <taxon>Acetobacteraceae</taxon>
        <taxon>Plastoroseomonas</taxon>
    </lineage>
</organism>
<evidence type="ECO:0000259" key="6">
    <source>
        <dbReference type="Pfam" id="PF00675"/>
    </source>
</evidence>
<protein>
    <submittedName>
        <fullName evidence="8">Insulinase family protein</fullName>
    </submittedName>
</protein>
<evidence type="ECO:0000256" key="1">
    <source>
        <dbReference type="ARBA" id="ARBA00001947"/>
    </source>
</evidence>
<feature type="signal peptide" evidence="5">
    <location>
        <begin position="1"/>
        <end position="26"/>
    </location>
</feature>
<evidence type="ECO:0000313" key="9">
    <source>
        <dbReference type="Proteomes" id="UP001196068"/>
    </source>
</evidence>
<feature type="domain" description="Peptidase M16 N-terminal" evidence="6">
    <location>
        <begin position="70"/>
        <end position="190"/>
    </location>
</feature>
<dbReference type="Pfam" id="PF00675">
    <property type="entry name" value="Peptidase_M16"/>
    <property type="match status" value="1"/>
</dbReference>
<dbReference type="GO" id="GO:0006508">
    <property type="term" value="P:proteolysis"/>
    <property type="evidence" value="ECO:0007669"/>
    <property type="project" value="InterPro"/>
</dbReference>
<name>A0AAF1KMJ4_9PROT</name>
<reference evidence="8" key="2">
    <citation type="journal article" date="2021" name="Syst. Appl. Microbiol.">
        <title>Roseomonas hellenica sp. nov., isolated from roots of wild-growing Alkanna tinctoria.</title>
        <authorList>
            <person name="Rat A."/>
            <person name="Naranjo H.D."/>
            <person name="Lebbe L."/>
            <person name="Cnockaert M."/>
            <person name="Krigas N."/>
            <person name="Grigoriadou K."/>
            <person name="Maloupa E."/>
            <person name="Willems A."/>
        </authorList>
    </citation>
    <scope>NUCLEOTIDE SEQUENCE</scope>
    <source>
        <strain evidence="8">LMG 28251</strain>
    </source>
</reference>
<comment type="cofactor">
    <cofactor evidence="1">
        <name>Zn(2+)</name>
        <dbReference type="ChEBI" id="CHEBI:29105"/>
    </cofactor>
</comment>
<dbReference type="SUPFAM" id="SSF63411">
    <property type="entry name" value="LuxS/MPP-like metallohydrolase"/>
    <property type="match status" value="2"/>
</dbReference>
<feature type="domain" description="Peptidase M16 C-terminal" evidence="7">
    <location>
        <begin position="207"/>
        <end position="387"/>
    </location>
</feature>
<evidence type="ECO:0000313" key="8">
    <source>
        <dbReference type="EMBL" id="MBR0656516.1"/>
    </source>
</evidence>
<dbReference type="PANTHER" id="PTHR11851:SF49">
    <property type="entry name" value="MITOCHONDRIAL-PROCESSING PEPTIDASE SUBUNIT ALPHA"/>
    <property type="match status" value="1"/>
</dbReference>
<dbReference type="InterPro" id="IPR006311">
    <property type="entry name" value="TAT_signal"/>
</dbReference>
<keyword evidence="3" id="KW-0645">Protease</keyword>
<feature type="chain" id="PRO_5042084266" evidence="5">
    <location>
        <begin position="27"/>
        <end position="457"/>
    </location>
</feature>
<keyword evidence="5" id="KW-0732">Signal</keyword>
<dbReference type="PROSITE" id="PS51318">
    <property type="entry name" value="TAT"/>
    <property type="match status" value="1"/>
</dbReference>
<comment type="caution">
    <text evidence="8">The sequence shown here is derived from an EMBL/GenBank/DDBJ whole genome shotgun (WGS) entry which is preliminary data.</text>
</comment>
<keyword evidence="9" id="KW-1185">Reference proteome</keyword>
<proteinExistence type="inferred from homology"/>
<accession>A0AAF1KMJ4</accession>
<dbReference type="PROSITE" id="PS00143">
    <property type="entry name" value="INSULINASE"/>
    <property type="match status" value="1"/>
</dbReference>
<dbReference type="InterPro" id="IPR011249">
    <property type="entry name" value="Metalloenz_LuxS/M16"/>
</dbReference>
<dbReference type="Gene3D" id="3.30.830.10">
    <property type="entry name" value="Metalloenzyme, LuxS/M16 peptidase-like"/>
    <property type="match status" value="2"/>
</dbReference>
<dbReference type="InterPro" id="IPR007863">
    <property type="entry name" value="Peptidase_M16_C"/>
</dbReference>
<gene>
    <name evidence="8" type="ORF">GXW79_15655</name>
</gene>
<dbReference type="Pfam" id="PF05193">
    <property type="entry name" value="Peptidase_M16_C"/>
    <property type="match status" value="1"/>
</dbReference>
<dbReference type="PANTHER" id="PTHR11851">
    <property type="entry name" value="METALLOPROTEASE"/>
    <property type="match status" value="1"/>
</dbReference>
<evidence type="ECO:0000256" key="3">
    <source>
        <dbReference type="ARBA" id="ARBA00023049"/>
    </source>
</evidence>
<dbReference type="EMBL" id="JAAEDH010000019">
    <property type="protein sequence ID" value="MBR0656516.1"/>
    <property type="molecule type" value="Genomic_DNA"/>
</dbReference>
<dbReference type="GO" id="GO:0046872">
    <property type="term" value="F:metal ion binding"/>
    <property type="evidence" value="ECO:0007669"/>
    <property type="project" value="InterPro"/>
</dbReference>
<evidence type="ECO:0000259" key="7">
    <source>
        <dbReference type="Pfam" id="PF05193"/>
    </source>
</evidence>
<evidence type="ECO:0000256" key="5">
    <source>
        <dbReference type="SAM" id="SignalP"/>
    </source>
</evidence>
<keyword evidence="3" id="KW-0482">Metalloprotease</keyword>
<dbReference type="InterPro" id="IPR011765">
    <property type="entry name" value="Pept_M16_N"/>
</dbReference>